<protein>
    <submittedName>
        <fullName evidence="1">Uncharacterized protein</fullName>
    </submittedName>
</protein>
<dbReference type="EMBL" id="VLKL01000003">
    <property type="protein sequence ID" value="TWI08395.1"/>
    <property type="molecule type" value="Genomic_DNA"/>
</dbReference>
<sequence length="175" mass="19147">MIGITLTADQICNAPIEVRRWIEHEVIAGLRMAPRDAASSPPRSTHPAVCSEDEIAAIFGQLRGMPVALSVLFEFRQPGIAFGNPPLKSSRLMDILHNAKLESIEQVMTGLDAINAALAELRGDPGARFCDFDNEGHCFLAIETQANVAKLWHDIVVRQEAAPTNRREPLLRTAG</sequence>
<reference evidence="1 2" key="1">
    <citation type="journal article" date="2015" name="Stand. Genomic Sci.">
        <title>Genomic Encyclopedia of Bacterial and Archaeal Type Strains, Phase III: the genomes of soil and plant-associated and newly described type strains.</title>
        <authorList>
            <person name="Whitman W.B."/>
            <person name="Woyke T."/>
            <person name="Klenk H.P."/>
            <person name="Zhou Y."/>
            <person name="Lilburn T.G."/>
            <person name="Beck B.J."/>
            <person name="De Vos P."/>
            <person name="Vandamme P."/>
            <person name="Eisen J.A."/>
            <person name="Garrity G."/>
            <person name="Hugenholtz P."/>
            <person name="Kyrpides N.C."/>
        </authorList>
    </citation>
    <scope>NUCLEOTIDE SEQUENCE [LARGE SCALE GENOMIC DNA]</scope>
    <source>
        <strain evidence="1 2">CGMCC 1.10947</strain>
    </source>
</reference>
<dbReference type="AlphaFoldDB" id="A0A562LLA8"/>
<proteinExistence type="predicted"/>
<dbReference type="Proteomes" id="UP000317176">
    <property type="component" value="Unassembled WGS sequence"/>
</dbReference>
<name>A0A562LLA8_9BRAD</name>
<gene>
    <name evidence="1" type="ORF">IQ17_01209</name>
</gene>
<accession>A0A562LLA8</accession>
<evidence type="ECO:0000313" key="1">
    <source>
        <dbReference type="EMBL" id="TWI08395.1"/>
    </source>
</evidence>
<keyword evidence="2" id="KW-1185">Reference proteome</keyword>
<comment type="caution">
    <text evidence="1">The sequence shown here is derived from an EMBL/GenBank/DDBJ whole genome shotgun (WGS) entry which is preliminary data.</text>
</comment>
<evidence type="ECO:0000313" key="2">
    <source>
        <dbReference type="Proteomes" id="UP000317176"/>
    </source>
</evidence>
<organism evidence="1 2">
    <name type="scientific">Bradyrhizobium daqingense</name>
    <dbReference type="NCBI Taxonomy" id="993502"/>
    <lineage>
        <taxon>Bacteria</taxon>
        <taxon>Pseudomonadati</taxon>
        <taxon>Pseudomonadota</taxon>
        <taxon>Alphaproteobacteria</taxon>
        <taxon>Hyphomicrobiales</taxon>
        <taxon>Nitrobacteraceae</taxon>
        <taxon>Bradyrhizobium</taxon>
    </lineage>
</organism>
<dbReference type="OrthoDB" id="8225877at2"/>